<evidence type="ECO:0000256" key="11">
    <source>
        <dbReference type="ARBA" id="ARBA00022801"/>
    </source>
</evidence>
<dbReference type="Gene3D" id="3.40.630.10">
    <property type="entry name" value="Zn peptidases"/>
    <property type="match status" value="2"/>
</dbReference>
<keyword evidence="18" id="KW-0458">Lysosome</keyword>
<dbReference type="GO" id="GO:0046872">
    <property type="term" value="F:metal ion binding"/>
    <property type="evidence" value="ECO:0007669"/>
    <property type="project" value="UniProtKB-KW"/>
</dbReference>
<evidence type="ECO:0000256" key="1">
    <source>
        <dbReference type="ARBA" id="ARBA00004240"/>
    </source>
</evidence>
<keyword evidence="9" id="KW-0479">Metal-binding</keyword>
<evidence type="ECO:0000256" key="21">
    <source>
        <dbReference type="SAM" id="MobiDB-lite"/>
    </source>
</evidence>
<evidence type="ECO:0000259" key="23">
    <source>
        <dbReference type="Pfam" id="PF04389"/>
    </source>
</evidence>
<evidence type="ECO:0000256" key="3">
    <source>
        <dbReference type="ARBA" id="ARBA00004555"/>
    </source>
</evidence>
<keyword evidence="15" id="KW-0482">Metalloprotease</keyword>
<dbReference type="PANTHER" id="PTHR12053">
    <property type="entry name" value="PROTEASE FAMILY M28 PLASMA GLUTAMATE CARBOXYPEPTIDASE-RELATED"/>
    <property type="match status" value="1"/>
</dbReference>
<evidence type="ECO:0000256" key="6">
    <source>
        <dbReference type="ARBA" id="ARBA00022525"/>
    </source>
</evidence>
<sequence length="564" mass="61015">MQVKRLGIKGTAALLAAVVMFGQAAIAQEAAGDKVDLQALAAIKAEAFDHSQVMENLFYMSEVYGPRVNNSRNHRAAAEWAMKQMKEWGLQNVHLEKWPFGYGWQIKKYYGAMESPAYAAIQGFPLAWTPGTNGQITAEPIWAPIHSKEDFAKYHGKLKGKIVLMFDPAVLTLHTRADAQPSPTDEEILARASNPRGGFGPGGRGAAGPPNPLTDRDPSGRGRPGEGAWTYTPTSLALASSKNSALRAEVNAYMKAEGAAVVLTPGYNGDGGTIFGTYGGNEDPKAPVPPPIVAIAAEQYNRIVRLLQHNITPKLTFDIQVEYQKEDTDAFNVIGEIPGTTKKDEVVMLGGHFDSWQGGTGATDNGTGSAVAMEAVRILATLKKPMARTVRVALWGGEEEGVYGSTAYVQQHFAPRTTMVKTPEYDKLDVYFNDDGGSGRFRGVSAGGSKQMGDIFKSWIEPIKDQHIVAVSGTEYRPTPSPGGTDSTAFSWIGLNGIGFMQDPLEYGTRTHHSNADTYDRVQKPDVQQGSMIEAWFAYNAATRPDMLPRIPTPAPDPNAKGHE</sequence>
<evidence type="ECO:0000256" key="10">
    <source>
        <dbReference type="ARBA" id="ARBA00022729"/>
    </source>
</evidence>
<evidence type="ECO:0000256" key="8">
    <source>
        <dbReference type="ARBA" id="ARBA00022670"/>
    </source>
</evidence>
<evidence type="ECO:0000256" key="20">
    <source>
        <dbReference type="ARBA" id="ARBA00033328"/>
    </source>
</evidence>
<evidence type="ECO:0000256" key="12">
    <source>
        <dbReference type="ARBA" id="ARBA00022824"/>
    </source>
</evidence>
<dbReference type="SUPFAM" id="SSF53187">
    <property type="entry name" value="Zn-dependent exopeptidases"/>
    <property type="match status" value="1"/>
</dbReference>
<evidence type="ECO:0000313" key="24">
    <source>
        <dbReference type="EMBL" id="AFL86397.1"/>
    </source>
</evidence>
<protein>
    <recommendedName>
        <fullName evidence="5">Carboxypeptidase Q</fullName>
    </recommendedName>
    <alternativeName>
        <fullName evidence="20">Plasma glutamate carboxypeptidase</fullName>
    </alternativeName>
</protein>
<dbReference type="Pfam" id="PF04389">
    <property type="entry name" value="Peptidase_M28"/>
    <property type="match status" value="1"/>
</dbReference>
<dbReference type="InterPro" id="IPR007484">
    <property type="entry name" value="Peptidase_M28"/>
</dbReference>
<dbReference type="GO" id="GO:0070573">
    <property type="term" value="F:metallodipeptidase activity"/>
    <property type="evidence" value="ECO:0007669"/>
    <property type="project" value="InterPro"/>
</dbReference>
<feature type="signal peptide" evidence="22">
    <location>
        <begin position="1"/>
        <end position="27"/>
    </location>
</feature>
<keyword evidence="6" id="KW-0964">Secreted</keyword>
<keyword evidence="17" id="KW-0325">Glycoprotein</keyword>
<keyword evidence="13" id="KW-0862">Zinc</keyword>
<keyword evidence="14" id="KW-0333">Golgi apparatus</keyword>
<feature type="chain" id="PRO_5003683584" description="Carboxypeptidase Q" evidence="22">
    <location>
        <begin position="28"/>
        <end position="564"/>
    </location>
</feature>
<dbReference type="eggNOG" id="COG2234">
    <property type="taxonomic scope" value="Bacteria"/>
</dbReference>
<keyword evidence="10 22" id="KW-0732">Signal</keyword>
<evidence type="ECO:0000256" key="22">
    <source>
        <dbReference type="SAM" id="SignalP"/>
    </source>
</evidence>
<feature type="region of interest" description="Disordered" evidence="21">
    <location>
        <begin position="191"/>
        <end position="229"/>
    </location>
</feature>
<dbReference type="InterPro" id="IPR039866">
    <property type="entry name" value="CPQ"/>
</dbReference>
<dbReference type="Proteomes" id="UP000006056">
    <property type="component" value="Chromosome"/>
</dbReference>
<dbReference type="EMBL" id="CP003379">
    <property type="protein sequence ID" value="AFL86397.1"/>
    <property type="molecule type" value="Genomic_DNA"/>
</dbReference>
<proteinExistence type="predicted"/>
<evidence type="ECO:0000256" key="9">
    <source>
        <dbReference type="ARBA" id="ARBA00022723"/>
    </source>
</evidence>
<evidence type="ECO:0000313" key="25">
    <source>
        <dbReference type="Proteomes" id="UP000006056"/>
    </source>
</evidence>
<dbReference type="GO" id="GO:0005764">
    <property type="term" value="C:lysosome"/>
    <property type="evidence" value="ECO:0007669"/>
    <property type="project" value="UniProtKB-SubCell"/>
</dbReference>
<accession>I3ZAX9</accession>
<evidence type="ECO:0000256" key="2">
    <source>
        <dbReference type="ARBA" id="ARBA00004371"/>
    </source>
</evidence>
<dbReference type="STRING" id="926566.Terro_0045"/>
<keyword evidence="24" id="KW-0031">Aminopeptidase</keyword>
<feature type="domain" description="Peptidase M28" evidence="23">
    <location>
        <begin position="332"/>
        <end position="529"/>
    </location>
</feature>
<dbReference type="GO" id="GO:0004180">
    <property type="term" value="F:carboxypeptidase activity"/>
    <property type="evidence" value="ECO:0007669"/>
    <property type="project" value="UniProtKB-KW"/>
</dbReference>
<keyword evidence="16" id="KW-0865">Zymogen</keyword>
<feature type="compositionally biased region" description="Basic and acidic residues" evidence="21">
    <location>
        <begin position="214"/>
        <end position="224"/>
    </location>
</feature>
<evidence type="ECO:0000256" key="17">
    <source>
        <dbReference type="ARBA" id="ARBA00023180"/>
    </source>
</evidence>
<dbReference type="PANTHER" id="PTHR12053:SF3">
    <property type="entry name" value="CARBOXYPEPTIDASE Q"/>
    <property type="match status" value="1"/>
</dbReference>
<evidence type="ECO:0000256" key="4">
    <source>
        <dbReference type="ARBA" id="ARBA00004613"/>
    </source>
</evidence>
<dbReference type="AlphaFoldDB" id="I3ZAX9"/>
<evidence type="ECO:0000256" key="7">
    <source>
        <dbReference type="ARBA" id="ARBA00022645"/>
    </source>
</evidence>
<keyword evidence="12" id="KW-0256">Endoplasmic reticulum</keyword>
<evidence type="ECO:0000256" key="14">
    <source>
        <dbReference type="ARBA" id="ARBA00023034"/>
    </source>
</evidence>
<keyword evidence="8" id="KW-0645">Protease</keyword>
<organism evidence="24 25">
    <name type="scientific">Terriglobus roseus (strain DSM 18391 / NRRL B-41598 / KBS 63)</name>
    <dbReference type="NCBI Taxonomy" id="926566"/>
    <lineage>
        <taxon>Bacteria</taxon>
        <taxon>Pseudomonadati</taxon>
        <taxon>Acidobacteriota</taxon>
        <taxon>Terriglobia</taxon>
        <taxon>Terriglobales</taxon>
        <taxon>Acidobacteriaceae</taxon>
        <taxon>Terriglobus</taxon>
    </lineage>
</organism>
<keyword evidence="11" id="KW-0378">Hydrolase</keyword>
<reference evidence="24 25" key="1">
    <citation type="submission" date="2012-06" db="EMBL/GenBank/DDBJ databases">
        <title>Complete genome of Terriglobus roseus DSM 18391.</title>
        <authorList>
            <consortium name="US DOE Joint Genome Institute (JGI-PGF)"/>
            <person name="Lucas S."/>
            <person name="Copeland A."/>
            <person name="Lapidus A."/>
            <person name="Glavina del Rio T."/>
            <person name="Dalin E."/>
            <person name="Tice H."/>
            <person name="Bruce D."/>
            <person name="Goodwin L."/>
            <person name="Pitluck S."/>
            <person name="Peters L."/>
            <person name="Mikhailova N."/>
            <person name="Munk A.C.C."/>
            <person name="Kyrpides N."/>
            <person name="Mavromatis K."/>
            <person name="Ivanova N."/>
            <person name="Brettin T."/>
            <person name="Detter J.C."/>
            <person name="Han C."/>
            <person name="Larimer F."/>
            <person name="Land M."/>
            <person name="Hauser L."/>
            <person name="Markowitz V."/>
            <person name="Cheng J.-F."/>
            <person name="Hugenholtz P."/>
            <person name="Woyke T."/>
            <person name="Wu D."/>
            <person name="Brambilla E."/>
            <person name="Klenk H.-P."/>
            <person name="Eisen J.A."/>
        </authorList>
    </citation>
    <scope>NUCLEOTIDE SEQUENCE [LARGE SCALE GENOMIC DNA]</scope>
    <source>
        <strain evidence="25">DSM 18391 / NRRL B-41598 / KBS 63</strain>
    </source>
</reference>
<dbReference type="KEGG" id="trs:Terro_0045"/>
<evidence type="ECO:0000256" key="18">
    <source>
        <dbReference type="ARBA" id="ARBA00023228"/>
    </source>
</evidence>
<dbReference type="GO" id="GO:0004177">
    <property type="term" value="F:aminopeptidase activity"/>
    <property type="evidence" value="ECO:0007669"/>
    <property type="project" value="UniProtKB-KW"/>
</dbReference>
<keyword evidence="7" id="KW-0121">Carboxypeptidase</keyword>
<comment type="subunit">
    <text evidence="19">Homodimer. The monomeric form is inactive while the homodimer is active.</text>
</comment>
<gene>
    <name evidence="24" type="ordered locus">Terro_0045</name>
</gene>
<evidence type="ECO:0000256" key="5">
    <source>
        <dbReference type="ARBA" id="ARBA00014116"/>
    </source>
</evidence>
<keyword evidence="25" id="KW-1185">Reference proteome</keyword>
<evidence type="ECO:0000256" key="15">
    <source>
        <dbReference type="ARBA" id="ARBA00023049"/>
    </source>
</evidence>
<name>I3ZAX9_TERRK</name>
<evidence type="ECO:0000256" key="13">
    <source>
        <dbReference type="ARBA" id="ARBA00022833"/>
    </source>
</evidence>
<dbReference type="GO" id="GO:0005576">
    <property type="term" value="C:extracellular region"/>
    <property type="evidence" value="ECO:0007669"/>
    <property type="project" value="UniProtKB-SubCell"/>
</dbReference>
<dbReference type="GO" id="GO:0006508">
    <property type="term" value="P:proteolysis"/>
    <property type="evidence" value="ECO:0007669"/>
    <property type="project" value="UniProtKB-KW"/>
</dbReference>
<comment type="subcellular location">
    <subcellularLocation>
        <location evidence="1">Endoplasmic reticulum</location>
    </subcellularLocation>
    <subcellularLocation>
        <location evidence="3">Golgi apparatus</location>
    </subcellularLocation>
    <subcellularLocation>
        <location evidence="2">Lysosome</location>
    </subcellularLocation>
    <subcellularLocation>
        <location evidence="4">Secreted</location>
    </subcellularLocation>
</comment>
<feature type="compositionally biased region" description="Gly residues" evidence="21">
    <location>
        <begin position="197"/>
        <end position="206"/>
    </location>
</feature>
<evidence type="ECO:0000256" key="16">
    <source>
        <dbReference type="ARBA" id="ARBA00023145"/>
    </source>
</evidence>
<dbReference type="HOGENOM" id="CLU_033697_1_1_0"/>
<evidence type="ECO:0000256" key="19">
    <source>
        <dbReference type="ARBA" id="ARBA00025833"/>
    </source>
</evidence>